<dbReference type="Proteomes" id="UP000189177">
    <property type="component" value="Unassembled WGS sequence"/>
</dbReference>
<feature type="transmembrane region" description="Helical" evidence="9">
    <location>
        <begin position="54"/>
        <end position="76"/>
    </location>
</feature>
<evidence type="ECO:0000256" key="8">
    <source>
        <dbReference type="ARBA" id="ARBA00035655"/>
    </source>
</evidence>
<organism evidence="10 11">
    <name type="scientific">Thioalkalivibrio halophilus</name>
    <dbReference type="NCBI Taxonomy" id="252474"/>
    <lineage>
        <taxon>Bacteria</taxon>
        <taxon>Pseudomonadati</taxon>
        <taxon>Pseudomonadota</taxon>
        <taxon>Gammaproteobacteria</taxon>
        <taxon>Chromatiales</taxon>
        <taxon>Ectothiorhodospiraceae</taxon>
        <taxon>Thioalkalivibrio</taxon>
    </lineage>
</organism>
<dbReference type="InterPro" id="IPR007272">
    <property type="entry name" value="Sulf_transp_TsuA/YedE"/>
</dbReference>
<comment type="caution">
    <text evidence="10">The sequence shown here is derived from an EMBL/GenBank/DDBJ whole genome shotgun (WGS) entry which is preliminary data.</text>
</comment>
<keyword evidence="5 9" id="KW-0812">Transmembrane</keyword>
<feature type="transmembrane region" description="Helical" evidence="9">
    <location>
        <begin position="365"/>
        <end position="384"/>
    </location>
</feature>
<dbReference type="OrthoDB" id="9794165at2"/>
<evidence type="ECO:0000256" key="6">
    <source>
        <dbReference type="ARBA" id="ARBA00022989"/>
    </source>
</evidence>
<keyword evidence="11" id="KW-1185">Reference proteome</keyword>
<evidence type="ECO:0000256" key="2">
    <source>
        <dbReference type="ARBA" id="ARBA00022448"/>
    </source>
</evidence>
<dbReference type="STRING" id="252474.B1A74_02270"/>
<evidence type="ECO:0000256" key="7">
    <source>
        <dbReference type="ARBA" id="ARBA00023136"/>
    </source>
</evidence>
<evidence type="ECO:0000256" key="9">
    <source>
        <dbReference type="SAM" id="Phobius"/>
    </source>
</evidence>
<evidence type="ECO:0000256" key="1">
    <source>
        <dbReference type="ARBA" id="ARBA00004429"/>
    </source>
</evidence>
<dbReference type="AlphaFoldDB" id="A0A1V3A0X0"/>
<feature type="transmembrane region" description="Helical" evidence="9">
    <location>
        <begin position="297"/>
        <end position="317"/>
    </location>
</feature>
<feature type="transmembrane region" description="Helical" evidence="9">
    <location>
        <begin position="183"/>
        <end position="202"/>
    </location>
</feature>
<dbReference type="PANTHER" id="PTHR30574">
    <property type="entry name" value="INNER MEMBRANE PROTEIN YEDE"/>
    <property type="match status" value="1"/>
</dbReference>
<protein>
    <submittedName>
        <fullName evidence="10">Uncharacterized protein</fullName>
    </submittedName>
</protein>
<comment type="subcellular location">
    <subcellularLocation>
        <location evidence="1">Cell inner membrane</location>
        <topology evidence="1">Multi-pass membrane protein</topology>
    </subcellularLocation>
</comment>
<evidence type="ECO:0000313" key="11">
    <source>
        <dbReference type="Proteomes" id="UP000189177"/>
    </source>
</evidence>
<proteinExistence type="inferred from homology"/>
<dbReference type="EMBL" id="MUZR01000007">
    <property type="protein sequence ID" value="OOC10981.1"/>
    <property type="molecule type" value="Genomic_DNA"/>
</dbReference>
<sequence length="423" mass="45437">MEFSSFSAAATAVLVGTFILAFIMGAVANKTNFCTMGAVSDWVNMGDTGRMRSWLLAIAVAMLGVSTLEFFGVLSAEGSFPPYRMDNLNWLGHVLGGFLFGIGMTYGSGCGNKTLVRVGGGNIKSVMVMVLIGIVAYFLLSTQSVFGTGETLNQLLFGWMDATAITLSGGQDLGSIVAGDADGTARLVLGLVIGVLLLALIFKAADFRKSFDNILGGLVIGLVVIGAWWLTSNVQVADEMGDTYTPTAYLADWDFLGEPGEERPADQLRFWNNQSFTFIAPMGQSAAYVKEGFDSRFLYFGVMALAGVILGSFFWSLVSRSFRIEWFSSLRDFWNHFAGGILMGVGGILAMGCTVGQAITGVSTLAIGGFLTFIFIVFGAALTMKIQYYKMVYEDEASFGKALITSLVDMKLLPSKMRSLEAI</sequence>
<keyword evidence="2" id="KW-0813">Transport</keyword>
<dbReference type="GO" id="GO:0005886">
    <property type="term" value="C:plasma membrane"/>
    <property type="evidence" value="ECO:0007669"/>
    <property type="project" value="UniProtKB-SubCell"/>
</dbReference>
<gene>
    <name evidence="10" type="ORF">B1A74_02270</name>
</gene>
<feature type="transmembrane region" description="Helical" evidence="9">
    <location>
        <begin position="6"/>
        <end position="28"/>
    </location>
</feature>
<evidence type="ECO:0000256" key="4">
    <source>
        <dbReference type="ARBA" id="ARBA00022519"/>
    </source>
</evidence>
<evidence type="ECO:0000313" key="10">
    <source>
        <dbReference type="EMBL" id="OOC10981.1"/>
    </source>
</evidence>
<evidence type="ECO:0000256" key="5">
    <source>
        <dbReference type="ARBA" id="ARBA00022692"/>
    </source>
</evidence>
<comment type="similarity">
    <text evidence="8">Belongs to the TsuA/YedE (TC 9.B.102) family.</text>
</comment>
<keyword evidence="6 9" id="KW-1133">Transmembrane helix</keyword>
<dbReference type="Pfam" id="PF04143">
    <property type="entry name" value="Sulf_transp"/>
    <property type="match status" value="1"/>
</dbReference>
<feature type="transmembrane region" description="Helical" evidence="9">
    <location>
        <begin position="88"/>
        <end position="106"/>
    </location>
</feature>
<dbReference type="PANTHER" id="PTHR30574:SF1">
    <property type="entry name" value="SULPHUR TRANSPORT DOMAIN-CONTAINING PROTEIN"/>
    <property type="match status" value="1"/>
</dbReference>
<keyword evidence="4" id="KW-0997">Cell inner membrane</keyword>
<feature type="transmembrane region" description="Helical" evidence="9">
    <location>
        <begin position="214"/>
        <end position="231"/>
    </location>
</feature>
<feature type="transmembrane region" description="Helical" evidence="9">
    <location>
        <begin position="126"/>
        <end position="146"/>
    </location>
</feature>
<keyword evidence="7 9" id="KW-0472">Membrane</keyword>
<dbReference type="RefSeq" id="WP_019021230.1">
    <property type="nucleotide sequence ID" value="NZ_MUZR01000007.1"/>
</dbReference>
<name>A0A1V3A0X0_9GAMM</name>
<keyword evidence="3" id="KW-1003">Cell membrane</keyword>
<reference evidence="10 11" key="1">
    <citation type="submission" date="2017-02" db="EMBL/GenBank/DDBJ databases">
        <title>Genomic diversity within the haloalkaliphilic genus Thioalkalivibrio.</title>
        <authorList>
            <person name="Ahn A.-C."/>
            <person name="Meier-Kolthoff J."/>
            <person name="Overmars L."/>
            <person name="Richter M."/>
            <person name="Woyke T."/>
            <person name="Sorokin D.Y."/>
            <person name="Muyzer G."/>
        </authorList>
    </citation>
    <scope>NUCLEOTIDE SEQUENCE [LARGE SCALE GENOMIC DNA]</scope>
    <source>
        <strain evidence="10 11">HL17</strain>
    </source>
</reference>
<evidence type="ECO:0000256" key="3">
    <source>
        <dbReference type="ARBA" id="ARBA00022475"/>
    </source>
</evidence>
<feature type="transmembrane region" description="Helical" evidence="9">
    <location>
        <begin position="337"/>
        <end position="359"/>
    </location>
</feature>
<accession>A0A1V3A0X0</accession>